<dbReference type="SUPFAM" id="SSF56112">
    <property type="entry name" value="Protein kinase-like (PK-like)"/>
    <property type="match status" value="1"/>
</dbReference>
<dbReference type="EMBL" id="GBHO01038631">
    <property type="protein sequence ID" value="JAG04973.1"/>
    <property type="molecule type" value="Transcribed_RNA"/>
</dbReference>
<reference evidence="2" key="1">
    <citation type="journal article" date="2014" name="PLoS ONE">
        <title>Transcriptome-Based Identification of ABC Transporters in the Western Tarnished Plant Bug Lygus hesperus.</title>
        <authorList>
            <person name="Hull J.J."/>
            <person name="Chaney K."/>
            <person name="Geib S.M."/>
            <person name="Fabrick J.A."/>
            <person name="Brent C.S."/>
            <person name="Walsh D."/>
            <person name="Lavine L.C."/>
        </authorList>
    </citation>
    <scope>NUCLEOTIDE SEQUENCE</scope>
</reference>
<feature type="non-terminal residue" evidence="2">
    <location>
        <position position="1"/>
    </location>
</feature>
<dbReference type="InterPro" id="IPR015897">
    <property type="entry name" value="CHK_kinase-like"/>
</dbReference>
<reference evidence="2" key="2">
    <citation type="submission" date="2014-07" db="EMBL/GenBank/DDBJ databases">
        <authorList>
            <person name="Hull J."/>
        </authorList>
    </citation>
    <scope>NUCLEOTIDE SEQUENCE</scope>
</reference>
<evidence type="ECO:0000259" key="1">
    <source>
        <dbReference type="SMART" id="SM00587"/>
    </source>
</evidence>
<dbReference type="InterPro" id="IPR011009">
    <property type="entry name" value="Kinase-like_dom_sf"/>
</dbReference>
<organism evidence="2">
    <name type="scientific">Lygus hesperus</name>
    <name type="common">Western plant bug</name>
    <dbReference type="NCBI Taxonomy" id="30085"/>
    <lineage>
        <taxon>Eukaryota</taxon>
        <taxon>Metazoa</taxon>
        <taxon>Ecdysozoa</taxon>
        <taxon>Arthropoda</taxon>
        <taxon>Hexapoda</taxon>
        <taxon>Insecta</taxon>
        <taxon>Pterygota</taxon>
        <taxon>Neoptera</taxon>
        <taxon>Paraneoptera</taxon>
        <taxon>Hemiptera</taxon>
        <taxon>Heteroptera</taxon>
        <taxon>Panheteroptera</taxon>
        <taxon>Cimicomorpha</taxon>
        <taxon>Miridae</taxon>
        <taxon>Mirini</taxon>
        <taxon>Lygus</taxon>
    </lineage>
</organism>
<proteinExistence type="predicted"/>
<dbReference type="PANTHER" id="PTHR11012:SF56">
    <property type="entry name" value="CHK KINASE-LIKE DOMAIN-CONTAINING PROTEIN-RELATED"/>
    <property type="match status" value="1"/>
</dbReference>
<feature type="domain" description="CHK kinase-like" evidence="1">
    <location>
        <begin position="186"/>
        <end position="374"/>
    </location>
</feature>
<dbReference type="Pfam" id="PF02958">
    <property type="entry name" value="EcKL"/>
    <property type="match status" value="1"/>
</dbReference>
<name>A0A0A9WEP0_LYGHE</name>
<accession>A0A0A9WEP0</accession>
<dbReference type="InterPro" id="IPR004119">
    <property type="entry name" value="EcKL"/>
</dbReference>
<dbReference type="Gene3D" id="3.90.1200.10">
    <property type="match status" value="1"/>
</dbReference>
<dbReference type="PANTHER" id="PTHR11012">
    <property type="entry name" value="PROTEIN KINASE-LIKE DOMAIN-CONTAINING"/>
    <property type="match status" value="1"/>
</dbReference>
<sequence>KPCPVPVFHIHCVYFHILCVYLPSRTVFTSAFSVSRRWVHIPIHNGVTKDSHLIRNTRSMDPKFINTIFNQYFCHGPEIPGKPAVTDQLQVQSSVQQDSSATSDTKRIDLNFVSSHGEKMKASMIIKTRKTWENSIQASNYDALFRTEVKMYTTLLPMMTDVMTQAGDEREALWPVMYGYQSTNLLALQDLTGMGFEVKRLRTGLSEDDSLLVVKNIARFHAMSRPLIDRGLVSLPSAESSEIYVNQIYKTLFAVLCHSMETSWAKEWLPMADWIRTHHDDVLRTVGQLQLENDKGFDVVNHGDLWTSNLMFRTGSKNSLPSVRFIDFQLSNVNSFIWDLEFFFWTSVNPRVRTTMKSFLLKEYQESLQENLKILGYSGYIPTLDDVLAESKRIEIAGLVFLLFGAVVRSDVPQAIAMDKLMTHQPLEVVNQRIFSGREAQKMLGEDLKFLGQQGIIPST</sequence>
<protein>
    <submittedName>
        <fullName evidence="2">Putative bifunctional tRNA threonylcarbamoyladenosine biosynthesis protein</fullName>
    </submittedName>
</protein>
<evidence type="ECO:0000313" key="2">
    <source>
        <dbReference type="EMBL" id="JAG04973.1"/>
    </source>
</evidence>
<gene>
    <name evidence="2" type="ORF">CM83_56776</name>
</gene>
<dbReference type="AlphaFoldDB" id="A0A0A9WEP0"/>
<dbReference type="SMART" id="SM00587">
    <property type="entry name" value="CHK"/>
    <property type="match status" value="1"/>
</dbReference>